<organism evidence="2 3">
    <name type="scientific">Paracoccus nototheniae</name>
    <dbReference type="NCBI Taxonomy" id="2489002"/>
    <lineage>
        <taxon>Bacteria</taxon>
        <taxon>Pseudomonadati</taxon>
        <taxon>Pseudomonadota</taxon>
        <taxon>Alphaproteobacteria</taxon>
        <taxon>Rhodobacterales</taxon>
        <taxon>Paracoccaceae</taxon>
        <taxon>Paracoccus</taxon>
    </lineage>
</organism>
<sequence length="362" mass="40335">MKHHLQPKALTAENIEIGNETTNFATCTEQSSEGQKLTMLVPANRQARRTVPGNTLATDWAHAVPILRSTQRMLLLVLARHSDRYGVSWCSQKTLAAESGCCDRTVRHLLKEFEVRGLVRRVGRLSSQGAQITDVVIIVGWPDRTLIPHTGHPNPRITLKETRETRFQSAVNRARARTQFPGGPEVAPYQNKDNLNTTTTAQLDETLASCFDALGPWATAENRQYLSDDLQTLQSWRDKGIDLQLHILPVLAEKAKIHGKIPLLRTWRYFEVLIGRAVNTRQPNAKSEPIEAKRIPVKAADRENACQKADAQLPINTPAQVQSSAPQPEIPYPARGKEQSELAKALAALAANRKLRVREGEV</sequence>
<dbReference type="InterPro" id="IPR036388">
    <property type="entry name" value="WH-like_DNA-bd_sf"/>
</dbReference>
<dbReference type="RefSeq" id="WP_131573385.1">
    <property type="nucleotide sequence ID" value="NZ_CBCSAJ010000041.1"/>
</dbReference>
<accession>A0ABW4DZV3</accession>
<protein>
    <submittedName>
        <fullName evidence="2">Helix-turn-helix domain-containing protein</fullName>
    </submittedName>
</protein>
<gene>
    <name evidence="2" type="ORF">ACFQ5P_18290</name>
</gene>
<dbReference type="EMBL" id="JBHTOQ010000045">
    <property type="protein sequence ID" value="MFD1483247.1"/>
    <property type="molecule type" value="Genomic_DNA"/>
</dbReference>
<dbReference type="Gene3D" id="1.10.10.10">
    <property type="entry name" value="Winged helix-like DNA-binding domain superfamily/Winged helix DNA-binding domain"/>
    <property type="match status" value="1"/>
</dbReference>
<evidence type="ECO:0000256" key="1">
    <source>
        <dbReference type="SAM" id="MobiDB-lite"/>
    </source>
</evidence>
<keyword evidence="3" id="KW-1185">Reference proteome</keyword>
<feature type="region of interest" description="Disordered" evidence="1">
    <location>
        <begin position="311"/>
        <end position="337"/>
    </location>
</feature>
<proteinExistence type="predicted"/>
<evidence type="ECO:0000313" key="2">
    <source>
        <dbReference type="EMBL" id="MFD1483247.1"/>
    </source>
</evidence>
<reference evidence="3" key="1">
    <citation type="journal article" date="2019" name="Int. J. Syst. Evol. Microbiol.">
        <title>The Global Catalogue of Microorganisms (GCM) 10K type strain sequencing project: providing services to taxonomists for standard genome sequencing and annotation.</title>
        <authorList>
            <consortium name="The Broad Institute Genomics Platform"/>
            <consortium name="The Broad Institute Genome Sequencing Center for Infectious Disease"/>
            <person name="Wu L."/>
            <person name="Ma J."/>
        </authorList>
    </citation>
    <scope>NUCLEOTIDE SEQUENCE [LARGE SCALE GENOMIC DNA]</scope>
    <source>
        <strain evidence="3">CCM 8875</strain>
    </source>
</reference>
<dbReference type="Pfam" id="PF13730">
    <property type="entry name" value="HTH_36"/>
    <property type="match status" value="1"/>
</dbReference>
<comment type="caution">
    <text evidence="2">The sequence shown here is derived from an EMBL/GenBank/DDBJ whole genome shotgun (WGS) entry which is preliminary data.</text>
</comment>
<evidence type="ECO:0000313" key="3">
    <source>
        <dbReference type="Proteomes" id="UP001597302"/>
    </source>
</evidence>
<dbReference type="Proteomes" id="UP001597302">
    <property type="component" value="Unassembled WGS sequence"/>
</dbReference>
<feature type="compositionally biased region" description="Polar residues" evidence="1">
    <location>
        <begin position="314"/>
        <end position="326"/>
    </location>
</feature>
<name>A0ABW4DZV3_9RHOB</name>